<protein>
    <recommendedName>
        <fullName evidence="5">HTH lysR-type domain-containing protein</fullName>
    </recommendedName>
</protein>
<evidence type="ECO:0000313" key="6">
    <source>
        <dbReference type="EMBL" id="CAG2145478.1"/>
    </source>
</evidence>
<dbReference type="SUPFAM" id="SSF46785">
    <property type="entry name" value="Winged helix' DNA-binding domain"/>
    <property type="match status" value="1"/>
</dbReference>
<dbReference type="Pfam" id="PF03466">
    <property type="entry name" value="LysR_substrate"/>
    <property type="match status" value="1"/>
</dbReference>
<dbReference type="InterPro" id="IPR036390">
    <property type="entry name" value="WH_DNA-bd_sf"/>
</dbReference>
<keyword evidence="4" id="KW-0804">Transcription</keyword>
<dbReference type="PANTHER" id="PTHR30419">
    <property type="entry name" value="HTH-TYPE TRANSCRIPTIONAL REGULATOR YBHD"/>
    <property type="match status" value="1"/>
</dbReference>
<evidence type="ECO:0000259" key="5">
    <source>
        <dbReference type="PROSITE" id="PS50931"/>
    </source>
</evidence>
<keyword evidence="7" id="KW-1185">Reference proteome</keyword>
<gene>
    <name evidence="6" type="ORF">LMG26411_02737</name>
</gene>
<dbReference type="InterPro" id="IPR050950">
    <property type="entry name" value="HTH-type_LysR_regulators"/>
</dbReference>
<dbReference type="PANTHER" id="PTHR30419:SF8">
    <property type="entry name" value="NITROGEN ASSIMILATION TRANSCRIPTIONAL ACTIVATOR-RELATED"/>
    <property type="match status" value="1"/>
</dbReference>
<feature type="domain" description="HTH lysR-type" evidence="5">
    <location>
        <begin position="20"/>
        <end position="77"/>
    </location>
</feature>
<dbReference type="Gene3D" id="1.10.10.10">
    <property type="entry name" value="Winged helix-like DNA-binding domain superfamily/Winged helix DNA-binding domain"/>
    <property type="match status" value="1"/>
</dbReference>
<dbReference type="PROSITE" id="PS50931">
    <property type="entry name" value="HTH_LYSR"/>
    <property type="match status" value="1"/>
</dbReference>
<dbReference type="RefSeq" id="WP_211953805.1">
    <property type="nucleotide sequence ID" value="NZ_CAJPVI010000015.1"/>
</dbReference>
<evidence type="ECO:0000313" key="7">
    <source>
        <dbReference type="Proteomes" id="UP000672657"/>
    </source>
</evidence>
<dbReference type="InterPro" id="IPR036388">
    <property type="entry name" value="WH-like_DNA-bd_sf"/>
</dbReference>
<dbReference type="Gene3D" id="3.40.190.10">
    <property type="entry name" value="Periplasmic binding protein-like II"/>
    <property type="match status" value="2"/>
</dbReference>
<evidence type="ECO:0000256" key="3">
    <source>
        <dbReference type="ARBA" id="ARBA00023125"/>
    </source>
</evidence>
<organism evidence="6 7">
    <name type="scientific">Cupriavidus numazuensis</name>
    <dbReference type="NCBI Taxonomy" id="221992"/>
    <lineage>
        <taxon>Bacteria</taxon>
        <taxon>Pseudomonadati</taxon>
        <taxon>Pseudomonadota</taxon>
        <taxon>Betaproteobacteria</taxon>
        <taxon>Burkholderiales</taxon>
        <taxon>Burkholderiaceae</taxon>
        <taxon>Cupriavidus</taxon>
    </lineage>
</organism>
<dbReference type="InterPro" id="IPR000847">
    <property type="entry name" value="LysR_HTH_N"/>
</dbReference>
<comment type="caution">
    <text evidence="6">The sequence shown here is derived from an EMBL/GenBank/DDBJ whole genome shotgun (WGS) entry which is preliminary data.</text>
</comment>
<keyword evidence="3" id="KW-0238">DNA-binding</keyword>
<dbReference type="Pfam" id="PF00126">
    <property type="entry name" value="HTH_1"/>
    <property type="match status" value="1"/>
</dbReference>
<evidence type="ECO:0000256" key="1">
    <source>
        <dbReference type="ARBA" id="ARBA00009437"/>
    </source>
</evidence>
<accession>A0ABM8THB9</accession>
<dbReference type="Proteomes" id="UP000672657">
    <property type="component" value="Unassembled WGS sequence"/>
</dbReference>
<dbReference type="EMBL" id="CAJPVI010000015">
    <property type="protein sequence ID" value="CAG2145478.1"/>
    <property type="molecule type" value="Genomic_DNA"/>
</dbReference>
<dbReference type="SUPFAM" id="SSF53850">
    <property type="entry name" value="Periplasmic binding protein-like II"/>
    <property type="match status" value="1"/>
</dbReference>
<dbReference type="InterPro" id="IPR005119">
    <property type="entry name" value="LysR_subst-bd"/>
</dbReference>
<reference evidence="6 7" key="1">
    <citation type="submission" date="2021-03" db="EMBL/GenBank/DDBJ databases">
        <authorList>
            <person name="Peeters C."/>
        </authorList>
    </citation>
    <scope>NUCLEOTIDE SEQUENCE [LARGE SCALE GENOMIC DNA]</scope>
    <source>
        <strain evidence="6 7">LMG 26411</strain>
    </source>
</reference>
<proteinExistence type="inferred from homology"/>
<keyword evidence="2" id="KW-0805">Transcription regulation</keyword>
<comment type="similarity">
    <text evidence="1">Belongs to the LysR transcriptional regulatory family.</text>
</comment>
<sequence length="331" mass="35256">MSDNTPQTRQARLAGRLDRLRIRHLRFLGLIEAHGSLSGAAAELALSQPAATKMLQEIEAAFGTELVARTTRGAALTPAGQLALGRLRIALNAMSAAMEAIDAAPPVPVVRLGILPLAGVVALPMLLARMASRPGCPHLVVHESTVAGLLGMLDRGELDCVIGRVGSSLEASATREMRVTPLWEERLAIACALDHPVARKRALGLSNLRDYDWVITPRGAHTRTLFEAPFLNAGIVPPQPTVESFSFHTNLCIVAQSRMLTIAPESAVRHYAQLGMVRQVRHGGWFAAGRTVFITRDDAAGAPGVVAVSEGLAELMEEASSRLQFVGAGAR</sequence>
<evidence type="ECO:0000256" key="4">
    <source>
        <dbReference type="ARBA" id="ARBA00023163"/>
    </source>
</evidence>
<evidence type="ECO:0000256" key="2">
    <source>
        <dbReference type="ARBA" id="ARBA00023015"/>
    </source>
</evidence>
<name>A0ABM8THB9_9BURK</name>